<protein>
    <recommendedName>
        <fullName evidence="5">DNA-directed RNA polymerase III subunit RPC3</fullName>
        <shortName evidence="5">RNA polymerase III subunit C3</shortName>
    </recommendedName>
</protein>
<evidence type="ECO:0000256" key="1">
    <source>
        <dbReference type="ARBA" id="ARBA00004123"/>
    </source>
</evidence>
<comment type="subunit">
    <text evidence="5">Component of the RNA polymerase III (Pol III) complex consisting of 17 subunits.</text>
</comment>
<keyword evidence="9" id="KW-1185">Reference proteome</keyword>
<dbReference type="OrthoDB" id="272392at2759"/>
<dbReference type="STRING" id="1442368.A0A0D2EYH1"/>
<dbReference type="Pfam" id="PF22536">
    <property type="entry name" value="WHD_POLR3C"/>
    <property type="match status" value="1"/>
</dbReference>
<dbReference type="InterPro" id="IPR039748">
    <property type="entry name" value="RPC3"/>
</dbReference>
<evidence type="ECO:0000256" key="5">
    <source>
        <dbReference type="RuleBase" id="RU367076"/>
    </source>
</evidence>
<comment type="subcellular location">
    <subcellularLocation>
        <location evidence="1 5">Nucleus</location>
    </subcellularLocation>
</comment>
<evidence type="ECO:0000256" key="4">
    <source>
        <dbReference type="ARBA" id="ARBA00023242"/>
    </source>
</evidence>
<evidence type="ECO:0000256" key="3">
    <source>
        <dbReference type="ARBA" id="ARBA00023163"/>
    </source>
</evidence>
<feature type="domain" description="DNA-directed RNA polymerase III subunit RPC3 winged-helix" evidence="7">
    <location>
        <begin position="303"/>
        <end position="375"/>
    </location>
</feature>
<dbReference type="InterPro" id="IPR036388">
    <property type="entry name" value="WH-like_DNA-bd_sf"/>
</dbReference>
<proteinExistence type="inferred from homology"/>
<evidence type="ECO:0000256" key="6">
    <source>
        <dbReference type="SAM" id="MobiDB-lite"/>
    </source>
</evidence>
<dbReference type="GeneID" id="25305359"/>
<dbReference type="RefSeq" id="XP_013283065.1">
    <property type="nucleotide sequence ID" value="XM_013427611.1"/>
</dbReference>
<feature type="region of interest" description="Disordered" evidence="6">
    <location>
        <begin position="218"/>
        <end position="238"/>
    </location>
</feature>
<comment type="function">
    <text evidence="5">DNA-dependent RNA polymerase catalyzes the transcription of DNA into RNA using the four ribonucleoside triphosphates as substrates. Specific core component of RNA polymerase III which synthesizes small RNAs, such as 5S rRNA and tRNAs.</text>
</comment>
<evidence type="ECO:0000313" key="9">
    <source>
        <dbReference type="Proteomes" id="UP000053029"/>
    </source>
</evidence>
<dbReference type="PROSITE" id="PS51257">
    <property type="entry name" value="PROKAR_LIPOPROTEIN"/>
    <property type="match status" value="1"/>
</dbReference>
<dbReference type="GO" id="GO:0003697">
    <property type="term" value="F:single-stranded DNA binding"/>
    <property type="evidence" value="ECO:0007669"/>
    <property type="project" value="UniProtKB-UniRule"/>
</dbReference>
<dbReference type="EMBL" id="KN846972">
    <property type="protein sequence ID" value="KIW79257.1"/>
    <property type="molecule type" value="Genomic_DNA"/>
</dbReference>
<dbReference type="VEuPathDB" id="FungiDB:Z517_05869"/>
<dbReference type="InterPro" id="IPR055207">
    <property type="entry name" value="POLR3C_WHD"/>
</dbReference>
<dbReference type="PANTHER" id="PTHR12949">
    <property type="entry name" value="RNA POLYMERASE III DNA DIRECTED -RELATED"/>
    <property type="match status" value="1"/>
</dbReference>
<keyword evidence="3 5" id="KW-0804">Transcription</keyword>
<evidence type="ECO:0000256" key="2">
    <source>
        <dbReference type="ARBA" id="ARBA00022478"/>
    </source>
</evidence>
<dbReference type="Gene3D" id="1.10.10.10">
    <property type="entry name" value="Winged helix-like DNA-binding domain superfamily/Winged helix DNA-binding domain"/>
    <property type="match status" value="1"/>
</dbReference>
<sequence>MRTGRLIELVEWRFGSASADIMEHLAALGFATACELEAHVLGDADSSKLMDKSRFRALLKQLITSNFILTPREAHFHAPFDSRLDAERYLRGHGMLQQGTAKKIKAEGDARVDAELGQRLDGKVSWPQVLHELEASSSRADILLSVDYSNLVLHIRNERVAENAEKIFGRLTAEVARAACLQLEDLDSRPLKLRLSDIPGESLQRLDIPQMSRSISISSEGRPAMSNGDSNENGWHAGGKLLNGHHENRVNGTSTDHQFIEYQLGVLAEGPFEFILRDSVAKSWIVDKSKLNSFLWDKEMLRLINESVSEPALRIVRMLADKGKLDERTMQDIGLLNAKELRKSLAQLQMKGLLELQEVPRDPQRQPKSTTFLYFYDPERVQKLFLDRLYKAMSRLYERLRLEREKLASTLSKVERSDVQGSEEEILSPGELQLLLRWRQKECWFMTEIHRIDASVAMLRDI</sequence>
<evidence type="ECO:0000259" key="7">
    <source>
        <dbReference type="Pfam" id="PF22536"/>
    </source>
</evidence>
<keyword evidence="2 5" id="KW-0240">DNA-directed RNA polymerase</keyword>
<dbReference type="AlphaFoldDB" id="A0A0D2EYH1"/>
<evidence type="ECO:0000313" key="8">
    <source>
        <dbReference type="EMBL" id="KIW79257.1"/>
    </source>
</evidence>
<reference evidence="8 9" key="1">
    <citation type="submission" date="2015-01" db="EMBL/GenBank/DDBJ databases">
        <title>The Genome Sequence of Fonsecaea pedrosoi CBS 271.37.</title>
        <authorList>
            <consortium name="The Broad Institute Genomics Platform"/>
            <person name="Cuomo C."/>
            <person name="de Hoog S."/>
            <person name="Gorbushina A."/>
            <person name="Stielow B."/>
            <person name="Teixiera M."/>
            <person name="Abouelleil A."/>
            <person name="Chapman S.B."/>
            <person name="Priest M."/>
            <person name="Young S.K."/>
            <person name="Wortman J."/>
            <person name="Nusbaum C."/>
            <person name="Birren B."/>
        </authorList>
    </citation>
    <scope>NUCLEOTIDE SEQUENCE [LARGE SCALE GENOMIC DNA]</scope>
    <source>
        <strain evidence="8 9">CBS 271.37</strain>
    </source>
</reference>
<keyword evidence="4 5" id="KW-0539">Nucleus</keyword>
<dbReference type="Proteomes" id="UP000053029">
    <property type="component" value="Unassembled WGS sequence"/>
</dbReference>
<gene>
    <name evidence="8" type="ORF">Z517_05869</name>
</gene>
<organism evidence="8 9">
    <name type="scientific">Fonsecaea pedrosoi CBS 271.37</name>
    <dbReference type="NCBI Taxonomy" id="1442368"/>
    <lineage>
        <taxon>Eukaryota</taxon>
        <taxon>Fungi</taxon>
        <taxon>Dikarya</taxon>
        <taxon>Ascomycota</taxon>
        <taxon>Pezizomycotina</taxon>
        <taxon>Eurotiomycetes</taxon>
        <taxon>Chaetothyriomycetidae</taxon>
        <taxon>Chaetothyriales</taxon>
        <taxon>Herpotrichiellaceae</taxon>
        <taxon>Fonsecaea</taxon>
    </lineage>
</organism>
<accession>A0A0D2EYH1</accession>
<comment type="similarity">
    <text evidence="5">Belongs to the RNA polymerase beta chain family.</text>
</comment>
<name>A0A0D2EYH1_9EURO</name>
<dbReference type="GO" id="GO:0005666">
    <property type="term" value="C:RNA polymerase III complex"/>
    <property type="evidence" value="ECO:0007669"/>
    <property type="project" value="UniProtKB-UniRule"/>
</dbReference>
<dbReference type="HOGENOM" id="CLU_023294_0_0_1"/>
<dbReference type="PANTHER" id="PTHR12949:SF0">
    <property type="entry name" value="DNA-DIRECTED RNA POLYMERASE III SUBUNIT RPC3"/>
    <property type="match status" value="1"/>
</dbReference>